<dbReference type="RefSeq" id="WP_068549361.1">
    <property type="nucleotide sequence ID" value="NZ_AP013035.1"/>
</dbReference>
<dbReference type="NCBIfam" id="TIGR02550">
    <property type="entry name" value="flagell_flgL"/>
    <property type="match status" value="1"/>
</dbReference>
<proteinExistence type="predicted"/>
<dbReference type="PANTHER" id="PTHR42792">
    <property type="entry name" value="FLAGELLIN"/>
    <property type="match status" value="1"/>
</dbReference>
<dbReference type="Pfam" id="PF00669">
    <property type="entry name" value="Flagellin_N"/>
    <property type="match status" value="1"/>
</dbReference>
<sequence length="1108" mass="121947">MRVTNNLLIDRFLRMHQEIMESIEKATYQISTGKRLEYPSDDPSGTSQILSLKRSIEEMNRFLDNIDLATNWLNAADTTFDKLDGYVSRVRELAVQGANDTQNEESRDAIAKELNQIFQELLDIGNTNSMGRYIFAGTKTDVKPFAYNKYNSVRIAYVPDDIASGTSLEASEAFSDLYQLETGHYRLFIKREGKSSVKLWLENEAGQIVQIDSNGSDESGTGANVFADRAVFSPSEINGKIYGTFDTGRGIKINLKGLSLDTLNDVKVIEFDYTKGGEISYNGNDEEQPAQVGYNNQVAMNIPGEGLFKPSHRTLAAQSYERNLTEALPLDRMGLFTGATFEVDGTTHDGRKAGAAVVVSPKAIDFNGLGSNTGSLTLDFYINESGMFVTAQITLDLPAHYETVDELVDVLKAQLDANSKLRNRVEVGAQGDHVVFYLTEPGANYLYVKEEDTDSLGFGDGVGFWGSNATYVVSQRIYGRAVSPLTASETFTVTTLTGNVTVTTNSTDSTPLYTVEKVEPRLFEPISSGSTVEVKVGTASYTFTFNSAVTTLNGLVEVWNDPTNWTASAGATVPPVAMVQESETGYRLVSLVDTSEINFQNGVTGAETLYKLGLASAGQDTFVLKNEPYMRMDEYTALRVAYSIKKTLPRDTFKVYTDGSGGLEVIDEKGKFTFDFPAGSKIAQIFAKKKNEDGSYTAESEVDTVKKLIDRVEEVFRHHVYGYVKDGMLYFKDRQGGISEFSLQLSSSQVVSPFSSFFVVKEGGGEDVFDIVKDIEQANAENIPRRMIGKPSEWESVKKGEPLQTEIVPMSDGEFTGDYNTTWHVKVDVLRNGDLVNEGLTGFFAKQEALVTTSSITLTNGSGSIIVHKDNGEEESLTISTSDLISLSSSDPGATYRIYLQEGDMDVNSASGTITITNGKVVIAVEDGTASYDSINNIKYIKYEGDLTIEASSNQVQSVSEDEKSNLLVTVTDSREKPVKSFVVKDPYKQYYVRDGVYLSFSSGELKSGDSFEMKVGSGIEEKIGALDRAYHQILAKRTEVGARVESLNMAKNRYQQYVKDTQEEKAPLEDVDLAEATTELQKAQMALRGALLASLRLFTPTLLDFMR</sequence>
<evidence type="ECO:0000259" key="1">
    <source>
        <dbReference type="Pfam" id="PF00669"/>
    </source>
</evidence>
<feature type="domain" description="Flagellin N-terminal" evidence="1">
    <location>
        <begin position="15"/>
        <end position="140"/>
    </location>
</feature>
<organism evidence="2 3">
    <name type="scientific">Thermosulfidibacter takaii (strain DSM 17441 / JCM 13301 / NBRC 103674 / ABI70S6)</name>
    <dbReference type="NCBI Taxonomy" id="1298851"/>
    <lineage>
        <taxon>Bacteria</taxon>
        <taxon>Pseudomonadati</taxon>
        <taxon>Thermosulfidibacterota</taxon>
        <taxon>Thermosulfidibacteria</taxon>
        <taxon>Thermosulfidibacterales</taxon>
        <taxon>Thermosulfidibacteraceae</taxon>
    </lineage>
</organism>
<dbReference type="EMBL" id="AP013035">
    <property type="protein sequence ID" value="BAT71410.1"/>
    <property type="molecule type" value="Genomic_DNA"/>
</dbReference>
<evidence type="ECO:0000313" key="2">
    <source>
        <dbReference type="EMBL" id="BAT71410.1"/>
    </source>
</evidence>
<dbReference type="GO" id="GO:0071973">
    <property type="term" value="P:bacterial-type flagellum-dependent cell motility"/>
    <property type="evidence" value="ECO:0007669"/>
    <property type="project" value="InterPro"/>
</dbReference>
<dbReference type="PATRIC" id="fig|1298851.3.peg.627"/>
<dbReference type="InterPro" id="IPR013384">
    <property type="entry name" value="Flagell_FlgL"/>
</dbReference>
<dbReference type="InterPro" id="IPR001029">
    <property type="entry name" value="Flagellin_N"/>
</dbReference>
<dbReference type="Gene3D" id="1.20.1330.10">
    <property type="entry name" value="f41 fragment of flagellin, N-terminal domain"/>
    <property type="match status" value="2"/>
</dbReference>
<dbReference type="GO" id="GO:0009424">
    <property type="term" value="C:bacterial-type flagellum hook"/>
    <property type="evidence" value="ECO:0007669"/>
    <property type="project" value="InterPro"/>
</dbReference>
<dbReference type="KEGG" id="ttk:TST_0604"/>
<name>A0A0S3QSU4_THET7</name>
<evidence type="ECO:0000313" key="3">
    <source>
        <dbReference type="Proteomes" id="UP000063234"/>
    </source>
</evidence>
<dbReference type="SUPFAM" id="SSF64518">
    <property type="entry name" value="Phase 1 flagellin"/>
    <property type="match status" value="2"/>
</dbReference>
<protein>
    <recommendedName>
        <fullName evidence="1">Flagellin N-terminal domain-containing protein</fullName>
    </recommendedName>
</protein>
<dbReference type="STRING" id="1298851.TST_0604"/>
<accession>A0A0S3QSU4</accession>
<dbReference type="PANTHER" id="PTHR42792:SF1">
    <property type="entry name" value="FLAGELLAR HOOK-ASSOCIATED PROTEIN 3"/>
    <property type="match status" value="1"/>
</dbReference>
<gene>
    <name evidence="2" type="primary">flgL</name>
    <name evidence="2" type="ORF">TST_0604</name>
</gene>
<dbReference type="InterPro" id="IPR001492">
    <property type="entry name" value="Flagellin"/>
</dbReference>
<dbReference type="Proteomes" id="UP000063234">
    <property type="component" value="Chromosome"/>
</dbReference>
<reference evidence="3" key="1">
    <citation type="journal article" date="2018" name="Science">
        <title>A primordial and reversible TCA cycle in a facultatively chemolithoautotrophic thermophile.</title>
        <authorList>
            <person name="Nunoura T."/>
            <person name="Chikaraishi Y."/>
            <person name="Izaki R."/>
            <person name="Suwa T."/>
            <person name="Sato T."/>
            <person name="Harada T."/>
            <person name="Mori K."/>
            <person name="Kato Y."/>
            <person name="Miyazaki M."/>
            <person name="Shimamura S."/>
            <person name="Yanagawa K."/>
            <person name="Shuto A."/>
            <person name="Ohkouchi N."/>
            <person name="Fujita N."/>
            <person name="Takaki Y."/>
            <person name="Atomi H."/>
            <person name="Takai K."/>
        </authorList>
    </citation>
    <scope>NUCLEOTIDE SEQUENCE [LARGE SCALE GENOMIC DNA]</scope>
    <source>
        <strain evidence="3">DSM 17441 / JCM 13301 / NBRC 103674 / ABI70S6</strain>
    </source>
</reference>
<keyword evidence="3" id="KW-1185">Reference proteome</keyword>
<dbReference type="GO" id="GO:0005198">
    <property type="term" value="F:structural molecule activity"/>
    <property type="evidence" value="ECO:0007669"/>
    <property type="project" value="InterPro"/>
</dbReference>
<dbReference type="OrthoDB" id="9768249at2"/>
<dbReference type="AlphaFoldDB" id="A0A0S3QSU4"/>